<protein>
    <recommendedName>
        <fullName evidence="1">Peptidase S59 domain-containing protein</fullName>
    </recommendedName>
</protein>
<comment type="caution">
    <text evidence="2">The sequence shown here is derived from an EMBL/GenBank/DDBJ whole genome shotgun (WGS) entry which is preliminary data.</text>
</comment>
<dbReference type="InterPro" id="IPR037665">
    <property type="entry name" value="Nucleoporin_S59-like"/>
</dbReference>
<reference evidence="2" key="1">
    <citation type="submission" date="2021-06" db="EMBL/GenBank/DDBJ databases">
        <authorList>
            <person name="Hodson N. C."/>
            <person name="Mongue J. A."/>
            <person name="Jaron S. K."/>
        </authorList>
    </citation>
    <scope>NUCLEOTIDE SEQUENCE</scope>
</reference>
<dbReference type="PANTHER" id="PTHR23198">
    <property type="entry name" value="NUCLEOPORIN"/>
    <property type="match status" value="1"/>
</dbReference>
<organism evidence="2 3">
    <name type="scientific">Allacma fusca</name>
    <dbReference type="NCBI Taxonomy" id="39272"/>
    <lineage>
        <taxon>Eukaryota</taxon>
        <taxon>Metazoa</taxon>
        <taxon>Ecdysozoa</taxon>
        <taxon>Arthropoda</taxon>
        <taxon>Hexapoda</taxon>
        <taxon>Collembola</taxon>
        <taxon>Symphypleona</taxon>
        <taxon>Sminthuridae</taxon>
        <taxon>Allacma</taxon>
    </lineage>
</organism>
<feature type="domain" description="Peptidase S59" evidence="1">
    <location>
        <begin position="60"/>
        <end position="212"/>
    </location>
</feature>
<gene>
    <name evidence="2" type="ORF">AFUS01_LOCUS43448</name>
</gene>
<dbReference type="AlphaFoldDB" id="A0A8J2LIS0"/>
<dbReference type="InterPro" id="IPR007230">
    <property type="entry name" value="Nup98_auto-Pept-S59_dom"/>
</dbReference>
<dbReference type="OrthoDB" id="3797628at2759"/>
<proteinExistence type="predicted"/>
<dbReference type="Proteomes" id="UP000708208">
    <property type="component" value="Unassembled WGS sequence"/>
</dbReference>
<dbReference type="Pfam" id="PF04096">
    <property type="entry name" value="Nucleoporin2"/>
    <property type="match status" value="1"/>
</dbReference>
<dbReference type="EMBL" id="CAJVCH010570046">
    <property type="protein sequence ID" value="CAG7833874.1"/>
    <property type="molecule type" value="Genomic_DNA"/>
</dbReference>
<dbReference type="PANTHER" id="PTHR23198:SF6">
    <property type="entry name" value="NUCLEAR PORE COMPLEX PROTEIN NUP98-NUP96"/>
    <property type="match status" value="1"/>
</dbReference>
<sequence>MGNFDGTLKERDLDFSLAPGPDMKMKPRGEELLFNGSRRPRSKSLSIRLAGKTCGVHLTRDRYYCNPPIQNLDSLVDDSGHCFVENFEVGHWDYGSIIFEGKIDISGINLDEIAVFNLKEIILYPAQSSEIDGQKVSDTSMRMARLINQPALVTLFRVWPQTAGTLQFIRDLDEITAINYKLLLENTCVQNGLEFVSYNPVNGQWKFRIQEKPYVHVELPNKDVEAM</sequence>
<dbReference type="GO" id="GO:0017056">
    <property type="term" value="F:structural constituent of nuclear pore"/>
    <property type="evidence" value="ECO:0007669"/>
    <property type="project" value="InterPro"/>
</dbReference>
<dbReference type="GO" id="GO:0005643">
    <property type="term" value="C:nuclear pore"/>
    <property type="evidence" value="ECO:0007669"/>
    <property type="project" value="InterPro"/>
</dbReference>
<evidence type="ECO:0000259" key="1">
    <source>
        <dbReference type="PROSITE" id="PS51434"/>
    </source>
</evidence>
<accession>A0A8J2LIS0</accession>
<evidence type="ECO:0000313" key="3">
    <source>
        <dbReference type="Proteomes" id="UP000708208"/>
    </source>
</evidence>
<evidence type="ECO:0000313" key="2">
    <source>
        <dbReference type="EMBL" id="CAG7833874.1"/>
    </source>
</evidence>
<name>A0A8J2LIS0_9HEXA</name>
<dbReference type="PROSITE" id="PS51434">
    <property type="entry name" value="NUP_C"/>
    <property type="match status" value="1"/>
</dbReference>
<keyword evidence="3" id="KW-1185">Reference proteome</keyword>